<gene>
    <name evidence="1" type="ORF">ABLV49_00505</name>
</gene>
<evidence type="ECO:0000313" key="1">
    <source>
        <dbReference type="EMBL" id="XBP70356.1"/>
    </source>
</evidence>
<organism evidence="1">
    <name type="scientific">Polaromonas hydrogenivorans</name>
    <dbReference type="NCBI Taxonomy" id="335476"/>
    <lineage>
        <taxon>Bacteria</taxon>
        <taxon>Pseudomonadati</taxon>
        <taxon>Pseudomonadota</taxon>
        <taxon>Betaproteobacteria</taxon>
        <taxon>Burkholderiales</taxon>
        <taxon>Comamonadaceae</taxon>
        <taxon>Polaromonas</taxon>
    </lineage>
</organism>
<protein>
    <submittedName>
        <fullName evidence="1">Uncharacterized protein</fullName>
    </submittedName>
</protein>
<dbReference type="RefSeq" id="WP_349279660.1">
    <property type="nucleotide sequence ID" value="NZ_CBCSCU010000013.1"/>
</dbReference>
<proteinExistence type="predicted"/>
<sequence>MFRILSKIAGLISFNKSLAPAGDVAHQLMERADAGAGRDPRQAQELRRAARAFLSVVR</sequence>
<dbReference type="EMBL" id="CP157675">
    <property type="protein sequence ID" value="XBP70356.1"/>
    <property type="molecule type" value="Genomic_DNA"/>
</dbReference>
<accession>A0AAU7LRZ2</accession>
<dbReference type="AlphaFoldDB" id="A0AAU7LRZ2"/>
<name>A0AAU7LRZ2_9BURK</name>
<reference evidence="1" key="1">
    <citation type="submission" date="2024-05" db="EMBL/GenBank/DDBJ databases">
        <authorList>
            <person name="Bunk B."/>
            <person name="Swiderski J."/>
            <person name="Sproer C."/>
            <person name="Thiel V."/>
        </authorList>
    </citation>
    <scope>NUCLEOTIDE SEQUENCE</scope>
    <source>
        <strain evidence="1">DSM 17735</strain>
    </source>
</reference>